<evidence type="ECO:0000256" key="3">
    <source>
        <dbReference type="ARBA" id="ARBA00022692"/>
    </source>
</evidence>
<dbReference type="RefSeq" id="WP_203020762.1">
    <property type="nucleotide sequence ID" value="NZ_CP032406.1"/>
</dbReference>
<evidence type="ECO:0000313" key="8">
    <source>
        <dbReference type="Proteomes" id="UP000596351"/>
    </source>
</evidence>
<keyword evidence="8" id="KW-1185">Reference proteome</keyword>
<dbReference type="PANTHER" id="PTHR33931:SF2">
    <property type="entry name" value="HOLIN-LIKE PROTEIN CIDA"/>
    <property type="match status" value="1"/>
</dbReference>
<name>A0ABX7F150_9HYPH</name>
<feature type="transmembrane region" description="Helical" evidence="6">
    <location>
        <begin position="64"/>
        <end position="83"/>
    </location>
</feature>
<dbReference type="Pfam" id="PF03788">
    <property type="entry name" value="LrgA"/>
    <property type="match status" value="1"/>
</dbReference>
<proteinExistence type="predicted"/>
<keyword evidence="2" id="KW-1003">Cell membrane</keyword>
<sequence length="122" mass="12909">MLRGLAVLLLFQLVGESLVFLLGVSIPGPVAGLVLLFAALPVLDRLWTREAPNIDGAAESLLSNLGLFFVPAGVGVVALANILSAQVWALSAMLILSAVITLMLTVWAFIMVRKLISVGRRS</sequence>
<geneLocation type="plasmid" evidence="7 8">
    <name>p1</name>
</geneLocation>
<accession>A0ABX7F150</accession>
<feature type="transmembrane region" description="Helical" evidence="6">
    <location>
        <begin position="89"/>
        <end position="112"/>
    </location>
</feature>
<feature type="transmembrane region" description="Helical" evidence="6">
    <location>
        <begin position="25"/>
        <end position="43"/>
    </location>
</feature>
<keyword evidence="4 6" id="KW-1133">Transmembrane helix</keyword>
<dbReference type="PANTHER" id="PTHR33931">
    <property type="entry name" value="HOLIN-LIKE PROTEIN CIDA-RELATED"/>
    <property type="match status" value="1"/>
</dbReference>
<dbReference type="EMBL" id="CP032406">
    <property type="protein sequence ID" value="QRF54282.1"/>
    <property type="molecule type" value="Genomic_DNA"/>
</dbReference>
<gene>
    <name evidence="7" type="ORF">D4A92_22400</name>
</gene>
<organism evidence="7 8">
    <name type="scientific">Rhizobium rosettiformans</name>
    <dbReference type="NCBI Taxonomy" id="1368430"/>
    <lineage>
        <taxon>Bacteria</taxon>
        <taxon>Pseudomonadati</taxon>
        <taxon>Pseudomonadota</taxon>
        <taxon>Alphaproteobacteria</taxon>
        <taxon>Hyphomicrobiales</taxon>
        <taxon>Rhizobiaceae</taxon>
        <taxon>Rhizobium/Agrobacterium group</taxon>
        <taxon>Rhizobium</taxon>
    </lineage>
</organism>
<evidence type="ECO:0000313" key="7">
    <source>
        <dbReference type="EMBL" id="QRF54282.1"/>
    </source>
</evidence>
<evidence type="ECO:0000256" key="4">
    <source>
        <dbReference type="ARBA" id="ARBA00022989"/>
    </source>
</evidence>
<keyword evidence="5 6" id="KW-0472">Membrane</keyword>
<dbReference type="InterPro" id="IPR005538">
    <property type="entry name" value="LrgA/CidA"/>
</dbReference>
<protein>
    <submittedName>
        <fullName evidence="7">CidA/LrgA family protein</fullName>
    </submittedName>
</protein>
<evidence type="ECO:0000256" key="6">
    <source>
        <dbReference type="SAM" id="Phobius"/>
    </source>
</evidence>
<evidence type="ECO:0000256" key="1">
    <source>
        <dbReference type="ARBA" id="ARBA00004651"/>
    </source>
</evidence>
<evidence type="ECO:0000256" key="5">
    <source>
        <dbReference type="ARBA" id="ARBA00023136"/>
    </source>
</evidence>
<evidence type="ECO:0000256" key="2">
    <source>
        <dbReference type="ARBA" id="ARBA00022475"/>
    </source>
</evidence>
<reference evidence="7 8" key="1">
    <citation type="submission" date="2018-09" db="EMBL/GenBank/DDBJ databases">
        <title>Rhizobium sp. MAE2-X.</title>
        <authorList>
            <person name="Lee Y."/>
            <person name="Jeon C.O."/>
        </authorList>
    </citation>
    <scope>NUCLEOTIDE SEQUENCE [LARGE SCALE GENOMIC DNA]</scope>
    <source>
        <strain evidence="7 8">MAE2-X</strain>
        <plasmid evidence="7 8">p1</plasmid>
    </source>
</reference>
<comment type="subcellular location">
    <subcellularLocation>
        <location evidence="1">Cell membrane</location>
        <topology evidence="1">Multi-pass membrane protein</topology>
    </subcellularLocation>
</comment>
<keyword evidence="7" id="KW-0614">Plasmid</keyword>
<dbReference type="Proteomes" id="UP000596351">
    <property type="component" value="Plasmid p1"/>
</dbReference>
<keyword evidence="3 6" id="KW-0812">Transmembrane</keyword>